<organism evidence="7 8">
    <name type="scientific">Thermostichus vulcanus str. 'Rupite'</name>
    <dbReference type="NCBI Taxonomy" id="2813851"/>
    <lineage>
        <taxon>Bacteria</taxon>
        <taxon>Bacillati</taxon>
        <taxon>Cyanobacteriota</taxon>
        <taxon>Cyanophyceae</taxon>
        <taxon>Thermostichales</taxon>
        <taxon>Thermostichaceae</taxon>
        <taxon>Thermostichus</taxon>
    </lineage>
</organism>
<reference evidence="7" key="1">
    <citation type="submission" date="2021-02" db="EMBL/GenBank/DDBJ databases">
        <title>The CRISPR/cas machinery reduction and long-range gene transfer in the hot spring cyanobacterium Synechococcus.</title>
        <authorList>
            <person name="Dvorak P."/>
            <person name="Jahodarova E."/>
            <person name="Hasler P."/>
            <person name="Poulickova A."/>
        </authorList>
    </citation>
    <scope>NUCLEOTIDE SEQUENCE</scope>
    <source>
        <strain evidence="7">Rupite</strain>
    </source>
</reference>
<dbReference type="RefSeq" id="WP_244350224.1">
    <property type="nucleotide sequence ID" value="NZ_JAFIRA010000018.1"/>
</dbReference>
<evidence type="ECO:0000256" key="1">
    <source>
        <dbReference type="ARBA" id="ARBA00004141"/>
    </source>
</evidence>
<comment type="caution">
    <text evidence="7">The sequence shown here is derived from an EMBL/GenBank/DDBJ whole genome shotgun (WGS) entry which is preliminary data.</text>
</comment>
<accession>A0ABT0CAX7</accession>
<dbReference type="Pfam" id="PF05128">
    <property type="entry name" value="DUF697"/>
    <property type="match status" value="1"/>
</dbReference>
<proteinExistence type="predicted"/>
<dbReference type="EMBL" id="JAFIRA010000018">
    <property type="protein sequence ID" value="MCJ2542942.1"/>
    <property type="molecule type" value="Genomic_DNA"/>
</dbReference>
<dbReference type="InterPro" id="IPR006073">
    <property type="entry name" value="GTP-bd"/>
</dbReference>
<evidence type="ECO:0000256" key="2">
    <source>
        <dbReference type="ARBA" id="ARBA00022692"/>
    </source>
</evidence>
<keyword evidence="4 5" id="KW-0472">Membrane</keyword>
<feature type="transmembrane region" description="Helical" evidence="5">
    <location>
        <begin position="267"/>
        <end position="286"/>
    </location>
</feature>
<protein>
    <submittedName>
        <fullName evidence="7">50S ribosome-binding GTPase</fullName>
    </submittedName>
</protein>
<comment type="subcellular location">
    <subcellularLocation>
        <location evidence="1">Membrane</location>
        <topology evidence="1">Multi-pass membrane protein</topology>
    </subcellularLocation>
</comment>
<evidence type="ECO:0000256" key="5">
    <source>
        <dbReference type="SAM" id="Phobius"/>
    </source>
</evidence>
<feature type="transmembrane region" description="Helical" evidence="5">
    <location>
        <begin position="292"/>
        <end position="310"/>
    </location>
</feature>
<evidence type="ECO:0000313" key="8">
    <source>
        <dbReference type="Proteomes" id="UP000830835"/>
    </source>
</evidence>
<evidence type="ECO:0000256" key="4">
    <source>
        <dbReference type="ARBA" id="ARBA00023136"/>
    </source>
</evidence>
<keyword evidence="3 5" id="KW-1133">Transmembrane helix</keyword>
<sequence>MSSHDRSSQSLIPSIQKKLIDLTQRTVARVKGHSAESEQPQQFWDWASHLFTESLLEAEAEMGHCNVMVIGKTGVGKSTLVNAVFKDELARTGVGSPVTRHIRKYCKQDCPITIYDTPGMELSGEQNVGIRLEVAQLIDELRLRDPEEHIHIIWYCIHHEANRLEETERDWLRSLELKDVPVILVLTQYLEGSEESEFLKYLQHQNLPVRYIVPVLARDKAITRKITIPAYGLEHLIGCTLELLPEVARLAFIQQQMLRVDLKAQAASKYVSGYVASAAFIGAVPIPFADAPLLVTAQIGMIANISFIFGYKTSPSFYYSLIGALAGTAITTVTGRTIVSNLLKFIPGVGTTMGGILQSTTAATLTLSLGLAYIEVMKAIARAEIKGTPLSESEIKDLFVQQYRDYAASRRNTLRDEEEDWE</sequence>
<evidence type="ECO:0000259" key="6">
    <source>
        <dbReference type="Pfam" id="PF01926"/>
    </source>
</evidence>
<keyword evidence="2 5" id="KW-0812">Transmembrane</keyword>
<keyword evidence="8" id="KW-1185">Reference proteome</keyword>
<dbReference type="SUPFAM" id="SSF52540">
    <property type="entry name" value="P-loop containing nucleoside triphosphate hydrolases"/>
    <property type="match status" value="1"/>
</dbReference>
<gene>
    <name evidence="7" type="ORF">JX360_08490</name>
</gene>
<name>A0ABT0CAX7_THEVL</name>
<feature type="transmembrane region" description="Helical" evidence="5">
    <location>
        <begin position="355"/>
        <end position="374"/>
    </location>
</feature>
<dbReference type="Pfam" id="PF01926">
    <property type="entry name" value="MMR_HSR1"/>
    <property type="match status" value="1"/>
</dbReference>
<feature type="transmembrane region" description="Helical" evidence="5">
    <location>
        <begin position="317"/>
        <end position="335"/>
    </location>
</feature>
<feature type="domain" description="G" evidence="6">
    <location>
        <begin position="66"/>
        <end position="187"/>
    </location>
</feature>
<dbReference type="InterPro" id="IPR021147">
    <property type="entry name" value="DUF697"/>
</dbReference>
<evidence type="ECO:0000256" key="3">
    <source>
        <dbReference type="ARBA" id="ARBA00022989"/>
    </source>
</evidence>
<dbReference type="Gene3D" id="3.40.50.300">
    <property type="entry name" value="P-loop containing nucleotide triphosphate hydrolases"/>
    <property type="match status" value="1"/>
</dbReference>
<evidence type="ECO:0000313" key="7">
    <source>
        <dbReference type="EMBL" id="MCJ2542942.1"/>
    </source>
</evidence>
<dbReference type="InterPro" id="IPR027417">
    <property type="entry name" value="P-loop_NTPase"/>
</dbReference>
<dbReference type="Proteomes" id="UP000830835">
    <property type="component" value="Unassembled WGS sequence"/>
</dbReference>